<dbReference type="AlphaFoldDB" id="A0A5B0MK16"/>
<protein>
    <submittedName>
        <fullName evidence="2">Uncharacterized protein</fullName>
    </submittedName>
</protein>
<feature type="region of interest" description="Disordered" evidence="1">
    <location>
        <begin position="1"/>
        <end position="56"/>
    </location>
</feature>
<evidence type="ECO:0000313" key="2">
    <source>
        <dbReference type="EMBL" id="KAA1076424.1"/>
    </source>
</evidence>
<feature type="region of interest" description="Disordered" evidence="1">
    <location>
        <begin position="80"/>
        <end position="99"/>
    </location>
</feature>
<proteinExistence type="predicted"/>
<feature type="region of interest" description="Disordered" evidence="1">
    <location>
        <begin position="286"/>
        <end position="314"/>
    </location>
</feature>
<evidence type="ECO:0000256" key="1">
    <source>
        <dbReference type="SAM" id="MobiDB-lite"/>
    </source>
</evidence>
<feature type="compositionally biased region" description="Polar residues" evidence="1">
    <location>
        <begin position="81"/>
        <end position="92"/>
    </location>
</feature>
<keyword evidence="3" id="KW-1185">Reference proteome</keyword>
<sequence>MHGDNPAANAYGHMELGGDLGSLIADLGPGQPNDVGPASERPPEDEEAQRLRDRRGIAGLTAEELALDCLDEEDLGCSPSGVLTNQTHPTTGGSPGRVRTSGAALFDGIPRTPSVAMGSGGSGSTTGPAHPSTPTVAPTPAVPPTPTVPPTATVTPTPTVPTDVIPMAKPPPAGPHPARRRGRTEVTKHEDSSAGALLVMLQKSHDWQDQLRLEDRQVAEKKAEAKDLVRLEAMAEAAHDRTIRDGQLKIDRDLAEKWNQLMDNKFRAREADRKEERRLDKEWRAAEGRRYEASQKQLAANRKDQDDARRAQEQSTQLIQAALMRMLGVGGG</sequence>
<dbReference type="Proteomes" id="UP000324748">
    <property type="component" value="Unassembled WGS sequence"/>
</dbReference>
<feature type="compositionally biased region" description="Low complexity" evidence="1">
    <location>
        <begin position="125"/>
        <end position="139"/>
    </location>
</feature>
<name>A0A5B0MK16_PUCGR</name>
<gene>
    <name evidence="2" type="ORF">PGT21_006790</name>
</gene>
<reference evidence="2 3" key="1">
    <citation type="submission" date="2019-05" db="EMBL/GenBank/DDBJ databases">
        <title>Emergence of the Ug99 lineage of the wheat stem rust pathogen through somatic hybridization.</title>
        <authorList>
            <person name="Li F."/>
            <person name="Upadhyaya N.M."/>
            <person name="Sperschneider J."/>
            <person name="Matny O."/>
            <person name="Nguyen-Phuc H."/>
            <person name="Mago R."/>
            <person name="Raley C."/>
            <person name="Miller M.E."/>
            <person name="Silverstein K.A.T."/>
            <person name="Henningsen E."/>
            <person name="Hirsch C.D."/>
            <person name="Visser B."/>
            <person name="Pretorius Z.A."/>
            <person name="Steffenson B.J."/>
            <person name="Schwessinger B."/>
            <person name="Dodds P.N."/>
            <person name="Figueroa M."/>
        </authorList>
    </citation>
    <scope>NUCLEOTIDE SEQUENCE [LARGE SCALE GENOMIC DNA]</scope>
    <source>
        <strain evidence="2">21-0</strain>
    </source>
</reference>
<feature type="compositionally biased region" description="Pro residues" evidence="1">
    <location>
        <begin position="140"/>
        <end position="149"/>
    </location>
</feature>
<accession>A0A5B0MK16</accession>
<organism evidence="2 3">
    <name type="scientific">Puccinia graminis f. sp. tritici</name>
    <dbReference type="NCBI Taxonomy" id="56615"/>
    <lineage>
        <taxon>Eukaryota</taxon>
        <taxon>Fungi</taxon>
        <taxon>Dikarya</taxon>
        <taxon>Basidiomycota</taxon>
        <taxon>Pucciniomycotina</taxon>
        <taxon>Pucciniomycetes</taxon>
        <taxon>Pucciniales</taxon>
        <taxon>Pucciniaceae</taxon>
        <taxon>Puccinia</taxon>
    </lineage>
</organism>
<evidence type="ECO:0000313" key="3">
    <source>
        <dbReference type="Proteomes" id="UP000324748"/>
    </source>
</evidence>
<feature type="compositionally biased region" description="Low complexity" evidence="1">
    <location>
        <begin position="150"/>
        <end position="162"/>
    </location>
</feature>
<feature type="compositionally biased region" description="Basic and acidic residues" evidence="1">
    <location>
        <begin position="183"/>
        <end position="192"/>
    </location>
</feature>
<dbReference type="EMBL" id="VSWC01000145">
    <property type="protein sequence ID" value="KAA1076424.1"/>
    <property type="molecule type" value="Genomic_DNA"/>
</dbReference>
<feature type="compositionally biased region" description="Basic and acidic residues" evidence="1">
    <location>
        <begin position="301"/>
        <end position="312"/>
    </location>
</feature>
<feature type="region of interest" description="Disordered" evidence="1">
    <location>
        <begin position="113"/>
        <end position="192"/>
    </location>
</feature>
<comment type="caution">
    <text evidence="2">The sequence shown here is derived from an EMBL/GenBank/DDBJ whole genome shotgun (WGS) entry which is preliminary data.</text>
</comment>